<protein>
    <submittedName>
        <fullName evidence="3">CHK domain-containing protein</fullName>
    </submittedName>
</protein>
<organism evidence="2 3">
    <name type="scientific">Caenorhabditis tropicalis</name>
    <dbReference type="NCBI Taxonomy" id="1561998"/>
    <lineage>
        <taxon>Eukaryota</taxon>
        <taxon>Metazoa</taxon>
        <taxon>Ecdysozoa</taxon>
        <taxon>Nematoda</taxon>
        <taxon>Chromadorea</taxon>
        <taxon>Rhabditida</taxon>
        <taxon>Rhabditina</taxon>
        <taxon>Rhabditomorpha</taxon>
        <taxon>Rhabditoidea</taxon>
        <taxon>Rhabditidae</taxon>
        <taxon>Peloderinae</taxon>
        <taxon>Caenorhabditis</taxon>
    </lineage>
</organism>
<dbReference type="Pfam" id="PF07914">
    <property type="entry name" value="DUF1679"/>
    <property type="match status" value="2"/>
</dbReference>
<dbReference type="SUPFAM" id="SSF56112">
    <property type="entry name" value="Protein kinase-like (PK-like)"/>
    <property type="match status" value="1"/>
</dbReference>
<keyword evidence="2" id="KW-1185">Reference proteome</keyword>
<name>A0A1I7TQM8_9PELO</name>
<dbReference type="eggNOG" id="ENOG502QVFS">
    <property type="taxonomic scope" value="Eukaryota"/>
</dbReference>
<reference evidence="3" key="1">
    <citation type="submission" date="2016-11" db="UniProtKB">
        <authorList>
            <consortium name="WormBaseParasite"/>
        </authorList>
    </citation>
    <scope>IDENTIFICATION</scope>
</reference>
<dbReference type="InterPro" id="IPR011009">
    <property type="entry name" value="Kinase-like_dom_sf"/>
</dbReference>
<dbReference type="SMART" id="SM00587">
    <property type="entry name" value="CHK"/>
    <property type="match status" value="1"/>
</dbReference>
<feature type="domain" description="CHK kinase-like" evidence="1">
    <location>
        <begin position="188"/>
        <end position="376"/>
    </location>
</feature>
<dbReference type="InterPro" id="IPR052961">
    <property type="entry name" value="Oxido-Kinase-like_Enzymes"/>
</dbReference>
<dbReference type="WBParaSite" id="Csp11.Scaffold629.g10801.t1">
    <property type="protein sequence ID" value="Csp11.Scaffold629.g10801.t1"/>
    <property type="gene ID" value="Csp11.Scaffold629.g10801"/>
</dbReference>
<evidence type="ECO:0000313" key="3">
    <source>
        <dbReference type="WBParaSite" id="Csp11.Scaffold629.g10801.t1"/>
    </source>
</evidence>
<proteinExistence type="predicted"/>
<dbReference type="InterPro" id="IPR015897">
    <property type="entry name" value="CHK_kinase-like"/>
</dbReference>
<evidence type="ECO:0000259" key="1">
    <source>
        <dbReference type="SMART" id="SM00587"/>
    </source>
</evidence>
<dbReference type="Proteomes" id="UP000095282">
    <property type="component" value="Unplaced"/>
</dbReference>
<dbReference type="InterPro" id="IPR012877">
    <property type="entry name" value="Dhs-27"/>
</dbReference>
<evidence type="ECO:0000313" key="2">
    <source>
        <dbReference type="Proteomes" id="UP000095282"/>
    </source>
</evidence>
<dbReference type="STRING" id="1561998.A0A1I7TQM8"/>
<dbReference type="PANTHER" id="PTHR23020">
    <property type="entry name" value="UNCHARACTERIZED NUCLEAR HORMONE RECEPTOR-RELATED"/>
    <property type="match status" value="1"/>
</dbReference>
<dbReference type="PANTHER" id="PTHR23020:SF8">
    <property type="entry name" value="CHK KINASE-LIKE DOMAIN-CONTAINING PROTEIN"/>
    <property type="match status" value="1"/>
</dbReference>
<accession>A0A1I7TQM8</accession>
<dbReference type="AlphaFoldDB" id="A0A1I7TQM8"/>
<sequence>MSVEIEESPLFQNGEGLFSTHVYLEDLQQVIKEQMNTEAQLGENTKYTVVGDGNVSYNINKYYGFLFRKIMEFRIFGNLKFMIVSQGFMSRVVLVEPEWTICDERLPTKFVLKITSCMHVLNVLKQMNLPDKRESALWTIFEYEAQGLHNREVGLYKIFEKWNIDDLLLSPKVYFSRKFDTENQTKGFFGMEFVENAITRHVYVNLKPYELHSILKALAIFQAEGLRLNEEEKTNIIGYDLKKIVGKMFSENGLKNIFAQAKQINPEELSKIADKVKAFGLELVNFDLVQNLNKYLGIEQDVLVHGDLWSANILWTEKEGKLSVNKIIDYQSIHFGNPAQDLVRLFTSTLSGYDRNAYWEMLVDRFYEYFIDYLGDKEVPYTLEQLKESYRYYFVTGSLLMLPMLGPIAKVKLAEKSDPEEIEDLRNFLTEKAKYILEDMEHWHMYSRMKTKEWSEAEITNYDEPHSKFVFSV</sequence>
<dbReference type="Gene3D" id="3.90.1200.10">
    <property type="match status" value="1"/>
</dbReference>